<dbReference type="InterPro" id="IPR003337">
    <property type="entry name" value="Trehalose_PPase"/>
</dbReference>
<sequence>MTPLRIHGVEGKALHPVALSFKFEYHFFFSFVGYDLSFIRFDLILRRGDWMRSFLSPPLFAFDSLVVEIRPSIKWNKGNVLEYFPDTLGLSSCSDILPVYIGDDRTDEDAFKVLLESLRMGSIISFLFREAITDVEYKGRTKTQYFHAIGTGHGTGDPDHGSSSGHCSEKDHDPPQGLQLILGTKSAPHLVDTLVMANLGYWQMKVSPGVWYLQLAPGRSSELYILKENGGGYQER</sequence>
<dbReference type="InterPro" id="IPR036412">
    <property type="entry name" value="HAD-like_sf"/>
</dbReference>
<accession>A0AAN9Q188</accession>
<reference evidence="2 3" key="1">
    <citation type="submission" date="2024-01" db="EMBL/GenBank/DDBJ databases">
        <title>The genomes of 5 underutilized Papilionoideae crops provide insights into root nodulation and disease resistance.</title>
        <authorList>
            <person name="Yuan L."/>
        </authorList>
    </citation>
    <scope>NUCLEOTIDE SEQUENCE [LARGE SCALE GENOMIC DNA]</scope>
    <source>
        <strain evidence="2">LY-2023</strain>
        <tissue evidence="2">Leaf</tissue>
    </source>
</reference>
<evidence type="ECO:0000313" key="3">
    <source>
        <dbReference type="Proteomes" id="UP001359559"/>
    </source>
</evidence>
<dbReference type="InterPro" id="IPR009448">
    <property type="entry name" value="UDP-g_GGtrans"/>
</dbReference>
<dbReference type="PANTHER" id="PTHR11226">
    <property type="entry name" value="UDP-GLUCOSE GLYCOPROTEIN:GLUCOSYLTRANSFERASE"/>
    <property type="match status" value="1"/>
</dbReference>
<dbReference type="InterPro" id="IPR023214">
    <property type="entry name" value="HAD_sf"/>
</dbReference>
<dbReference type="GO" id="GO:0018279">
    <property type="term" value="P:protein N-linked glycosylation via asparagine"/>
    <property type="evidence" value="ECO:0007669"/>
    <property type="project" value="TreeGrafter"/>
</dbReference>
<dbReference type="GO" id="GO:0003980">
    <property type="term" value="F:UDP-glucose:glycoprotein glucosyltransferase activity"/>
    <property type="evidence" value="ECO:0007669"/>
    <property type="project" value="InterPro"/>
</dbReference>
<evidence type="ECO:0000313" key="2">
    <source>
        <dbReference type="EMBL" id="KAK7318741.1"/>
    </source>
</evidence>
<dbReference type="EMBL" id="JAYKXN010000001">
    <property type="protein sequence ID" value="KAK7318741.1"/>
    <property type="molecule type" value="Genomic_DNA"/>
</dbReference>
<evidence type="ECO:0000256" key="1">
    <source>
        <dbReference type="SAM" id="MobiDB-lite"/>
    </source>
</evidence>
<gene>
    <name evidence="2" type="ORF">RJT34_03448</name>
</gene>
<organism evidence="2 3">
    <name type="scientific">Clitoria ternatea</name>
    <name type="common">Butterfly pea</name>
    <dbReference type="NCBI Taxonomy" id="43366"/>
    <lineage>
        <taxon>Eukaryota</taxon>
        <taxon>Viridiplantae</taxon>
        <taxon>Streptophyta</taxon>
        <taxon>Embryophyta</taxon>
        <taxon>Tracheophyta</taxon>
        <taxon>Spermatophyta</taxon>
        <taxon>Magnoliopsida</taxon>
        <taxon>eudicotyledons</taxon>
        <taxon>Gunneridae</taxon>
        <taxon>Pentapetalae</taxon>
        <taxon>rosids</taxon>
        <taxon>fabids</taxon>
        <taxon>Fabales</taxon>
        <taxon>Fabaceae</taxon>
        <taxon>Papilionoideae</taxon>
        <taxon>50 kb inversion clade</taxon>
        <taxon>NPAAA clade</taxon>
        <taxon>indigoferoid/millettioid clade</taxon>
        <taxon>Phaseoleae</taxon>
        <taxon>Clitoria</taxon>
    </lineage>
</organism>
<dbReference type="SUPFAM" id="SSF56784">
    <property type="entry name" value="HAD-like"/>
    <property type="match status" value="1"/>
</dbReference>
<dbReference type="AlphaFoldDB" id="A0AAN9Q188"/>
<dbReference type="Pfam" id="PF06427">
    <property type="entry name" value="UDP-g_GGTase"/>
    <property type="match status" value="1"/>
</dbReference>
<keyword evidence="3" id="KW-1185">Reference proteome</keyword>
<feature type="region of interest" description="Disordered" evidence="1">
    <location>
        <begin position="149"/>
        <end position="175"/>
    </location>
</feature>
<dbReference type="GO" id="GO:0051082">
    <property type="term" value="F:unfolded protein binding"/>
    <property type="evidence" value="ECO:0007669"/>
    <property type="project" value="TreeGrafter"/>
</dbReference>
<comment type="caution">
    <text evidence="2">The sequence shown here is derived from an EMBL/GenBank/DDBJ whole genome shotgun (WGS) entry which is preliminary data.</text>
</comment>
<dbReference type="Proteomes" id="UP001359559">
    <property type="component" value="Unassembled WGS sequence"/>
</dbReference>
<dbReference type="GO" id="GO:0005783">
    <property type="term" value="C:endoplasmic reticulum"/>
    <property type="evidence" value="ECO:0007669"/>
    <property type="project" value="TreeGrafter"/>
</dbReference>
<evidence type="ECO:0008006" key="4">
    <source>
        <dbReference type="Google" id="ProtNLM"/>
    </source>
</evidence>
<dbReference type="Pfam" id="PF02358">
    <property type="entry name" value="Trehalose_PPase"/>
    <property type="match status" value="1"/>
</dbReference>
<name>A0AAN9Q188_CLITE</name>
<protein>
    <recommendedName>
        <fullName evidence="4">Trehalose-phosphatase</fullName>
    </recommendedName>
</protein>
<dbReference type="GO" id="GO:0005992">
    <property type="term" value="P:trehalose biosynthetic process"/>
    <property type="evidence" value="ECO:0007669"/>
    <property type="project" value="InterPro"/>
</dbReference>
<dbReference type="GO" id="GO:0036503">
    <property type="term" value="P:ERAD pathway"/>
    <property type="evidence" value="ECO:0007669"/>
    <property type="project" value="TreeGrafter"/>
</dbReference>
<dbReference type="Gene3D" id="3.40.50.1000">
    <property type="entry name" value="HAD superfamily/HAD-like"/>
    <property type="match status" value="1"/>
</dbReference>
<proteinExistence type="predicted"/>
<dbReference type="PANTHER" id="PTHR11226:SF0">
    <property type="entry name" value="UDP-GLUCOSE:GLYCOPROTEIN GLUCOSYLTRANSFERASE"/>
    <property type="match status" value="1"/>
</dbReference>